<feature type="transmembrane region" description="Helical" evidence="7">
    <location>
        <begin position="443"/>
        <end position="463"/>
    </location>
</feature>
<feature type="transmembrane region" description="Helical" evidence="7">
    <location>
        <begin position="171"/>
        <end position="194"/>
    </location>
</feature>
<dbReference type="PANTHER" id="PTHR23514">
    <property type="entry name" value="BYPASS OF STOP CODON PROTEIN 6"/>
    <property type="match status" value="1"/>
</dbReference>
<evidence type="ECO:0000256" key="4">
    <source>
        <dbReference type="ARBA" id="ARBA00022692"/>
    </source>
</evidence>
<feature type="transmembrane region" description="Helical" evidence="7">
    <location>
        <begin position="115"/>
        <end position="141"/>
    </location>
</feature>
<evidence type="ECO:0000256" key="1">
    <source>
        <dbReference type="ARBA" id="ARBA00004127"/>
    </source>
</evidence>
<accession>A0A9P7DQ11</accession>
<dbReference type="InterPro" id="IPR036259">
    <property type="entry name" value="MFS_trans_sf"/>
</dbReference>
<evidence type="ECO:0000256" key="7">
    <source>
        <dbReference type="SAM" id="Phobius"/>
    </source>
</evidence>
<dbReference type="PANTHER" id="PTHR23514:SF3">
    <property type="entry name" value="BYPASS OF STOP CODON PROTEIN 6"/>
    <property type="match status" value="1"/>
</dbReference>
<feature type="transmembrane region" description="Helical" evidence="7">
    <location>
        <begin position="206"/>
        <end position="225"/>
    </location>
</feature>
<evidence type="ECO:0000256" key="2">
    <source>
        <dbReference type="ARBA" id="ARBA00008335"/>
    </source>
</evidence>
<dbReference type="AlphaFoldDB" id="A0A9P7DQ11"/>
<dbReference type="OrthoDB" id="413079at2759"/>
<gene>
    <name evidence="9" type="ORF">HD556DRAFT_1505631</name>
</gene>
<dbReference type="Proteomes" id="UP000719766">
    <property type="component" value="Unassembled WGS sequence"/>
</dbReference>
<sequence>MTLSPVTTDPVLTPDKANLAPGATESICRVSPKPPCKLDLTESVTVDAIELSPVTPIDKHDYDSESPSVLSARSRTQRTREKIQFVTLCWFVYLEGWNDGSNGPLLPRIQKVYGVGYAVVSLIFICACVGFITGAVFNVILAEKLGFGKVMVLGSLCQVLAYCIESTGPPFLVFVFAYFINGIGIALQAVGYVACLKENAEAKMGVFMAVYGAGALSSPLVATQFSHLPHWNLHFLTSLGIAITNTIALIVVFRLKPQAECLSEIGIVDSDNNASEHSHLRQIFGNKDVHLLAAFTLLYVGAEVTLGGWIVTYIIDVRGGGPSSGYTSSGFFGGLMVGRVALLWLNEKIGERLALFIYAVLAIIFEFVVWFLPSLIGDAIIVCVIGVLLGPMYPIMVNHAGRILPRRILTGSIGWIAGVGQAGSAMVPFMVGAIAQTAGMKTLQPVLIGILSIMTGLWALVCYGSSSRRPD</sequence>
<evidence type="ECO:0000256" key="6">
    <source>
        <dbReference type="ARBA" id="ARBA00023136"/>
    </source>
</evidence>
<dbReference type="GO" id="GO:0012505">
    <property type="term" value="C:endomembrane system"/>
    <property type="evidence" value="ECO:0007669"/>
    <property type="project" value="UniProtKB-SubCell"/>
</dbReference>
<keyword evidence="4 7" id="KW-0812">Transmembrane</keyword>
<feature type="transmembrane region" description="Helical" evidence="7">
    <location>
        <begin position="327"/>
        <end position="346"/>
    </location>
</feature>
<dbReference type="Pfam" id="PF07690">
    <property type="entry name" value="MFS_1"/>
    <property type="match status" value="1"/>
</dbReference>
<dbReference type="EMBL" id="JABBWE010000009">
    <property type="protein sequence ID" value="KAG1800264.1"/>
    <property type="molecule type" value="Genomic_DNA"/>
</dbReference>
<feature type="transmembrane region" description="Helical" evidence="7">
    <location>
        <begin position="408"/>
        <end position="431"/>
    </location>
</feature>
<evidence type="ECO:0000313" key="9">
    <source>
        <dbReference type="EMBL" id="KAG1800264.1"/>
    </source>
</evidence>
<protein>
    <submittedName>
        <fullName evidence="9">MFS general substrate transporter</fullName>
    </submittedName>
</protein>
<dbReference type="GO" id="GO:0022857">
    <property type="term" value="F:transmembrane transporter activity"/>
    <property type="evidence" value="ECO:0007669"/>
    <property type="project" value="InterPro"/>
</dbReference>
<name>A0A9P7DQ11_9AGAM</name>
<evidence type="ECO:0000259" key="8">
    <source>
        <dbReference type="PROSITE" id="PS50850"/>
    </source>
</evidence>
<dbReference type="GO" id="GO:0016020">
    <property type="term" value="C:membrane"/>
    <property type="evidence" value="ECO:0007669"/>
    <property type="project" value="TreeGrafter"/>
</dbReference>
<reference evidence="9" key="1">
    <citation type="journal article" date="2020" name="New Phytol.">
        <title>Comparative genomics reveals dynamic genome evolution in host specialist ectomycorrhizal fungi.</title>
        <authorList>
            <person name="Lofgren L.A."/>
            <person name="Nguyen N.H."/>
            <person name="Vilgalys R."/>
            <person name="Ruytinx J."/>
            <person name="Liao H.L."/>
            <person name="Branco S."/>
            <person name="Kuo A."/>
            <person name="LaButti K."/>
            <person name="Lipzen A."/>
            <person name="Andreopoulos W."/>
            <person name="Pangilinan J."/>
            <person name="Riley R."/>
            <person name="Hundley H."/>
            <person name="Na H."/>
            <person name="Barry K."/>
            <person name="Grigoriev I.V."/>
            <person name="Stajich J.E."/>
            <person name="Kennedy P.G."/>
        </authorList>
    </citation>
    <scope>NUCLEOTIDE SEQUENCE</scope>
    <source>
        <strain evidence="9">S12</strain>
    </source>
</reference>
<dbReference type="SUPFAM" id="SSF103473">
    <property type="entry name" value="MFS general substrate transporter"/>
    <property type="match status" value="1"/>
</dbReference>
<keyword evidence="6 7" id="KW-0472">Membrane</keyword>
<dbReference type="InterPro" id="IPR020846">
    <property type="entry name" value="MFS_dom"/>
</dbReference>
<dbReference type="RefSeq" id="XP_041164250.1">
    <property type="nucleotide sequence ID" value="XM_041309029.1"/>
</dbReference>
<feature type="transmembrane region" description="Helical" evidence="7">
    <location>
        <begin position="353"/>
        <end position="373"/>
    </location>
</feature>
<evidence type="ECO:0000256" key="5">
    <source>
        <dbReference type="ARBA" id="ARBA00022989"/>
    </source>
</evidence>
<dbReference type="FunFam" id="1.20.1250.20:FF:000286">
    <property type="entry name" value="MFS efflux transporter"/>
    <property type="match status" value="1"/>
</dbReference>
<dbReference type="GeneID" id="64602793"/>
<keyword evidence="10" id="KW-1185">Reference proteome</keyword>
<comment type="caution">
    <text evidence="9">The sequence shown here is derived from an EMBL/GenBank/DDBJ whole genome shotgun (WGS) entry which is preliminary data.</text>
</comment>
<dbReference type="PROSITE" id="PS50850">
    <property type="entry name" value="MFS"/>
    <property type="match status" value="1"/>
</dbReference>
<feature type="transmembrane region" description="Helical" evidence="7">
    <location>
        <begin position="291"/>
        <end position="315"/>
    </location>
</feature>
<organism evidence="9 10">
    <name type="scientific">Suillus plorans</name>
    <dbReference type="NCBI Taxonomy" id="116603"/>
    <lineage>
        <taxon>Eukaryota</taxon>
        <taxon>Fungi</taxon>
        <taxon>Dikarya</taxon>
        <taxon>Basidiomycota</taxon>
        <taxon>Agaricomycotina</taxon>
        <taxon>Agaricomycetes</taxon>
        <taxon>Agaricomycetidae</taxon>
        <taxon>Boletales</taxon>
        <taxon>Suillineae</taxon>
        <taxon>Suillaceae</taxon>
        <taxon>Suillus</taxon>
    </lineage>
</organism>
<dbReference type="InterPro" id="IPR051788">
    <property type="entry name" value="MFS_Transporter"/>
</dbReference>
<feature type="transmembrane region" description="Helical" evidence="7">
    <location>
        <begin position="379"/>
        <end position="396"/>
    </location>
</feature>
<keyword evidence="5 7" id="KW-1133">Transmembrane helix</keyword>
<proteinExistence type="inferred from homology"/>
<comment type="subcellular location">
    <subcellularLocation>
        <location evidence="1">Endomembrane system</location>
        <topology evidence="1">Multi-pass membrane protein</topology>
    </subcellularLocation>
</comment>
<evidence type="ECO:0000256" key="3">
    <source>
        <dbReference type="ARBA" id="ARBA00022448"/>
    </source>
</evidence>
<feature type="domain" description="Major facilitator superfamily (MFS) profile" evidence="8">
    <location>
        <begin position="84"/>
        <end position="467"/>
    </location>
</feature>
<feature type="transmembrane region" description="Helical" evidence="7">
    <location>
        <begin position="231"/>
        <end position="253"/>
    </location>
</feature>
<evidence type="ECO:0000313" key="10">
    <source>
        <dbReference type="Proteomes" id="UP000719766"/>
    </source>
</evidence>
<keyword evidence="3" id="KW-0813">Transport</keyword>
<comment type="similarity">
    <text evidence="2">Belongs to the major facilitator superfamily.</text>
</comment>
<dbReference type="InterPro" id="IPR011701">
    <property type="entry name" value="MFS"/>
</dbReference>
<dbReference type="Gene3D" id="1.20.1250.20">
    <property type="entry name" value="MFS general substrate transporter like domains"/>
    <property type="match status" value="2"/>
</dbReference>